<proteinExistence type="inferred from homology"/>
<accession>A0ABY9J2B1</accession>
<feature type="domain" description="Peroxisomal multifunctional enzyme type 2-like N-terminal" evidence="3">
    <location>
        <begin position="18"/>
        <end position="117"/>
    </location>
</feature>
<dbReference type="InterPro" id="IPR029069">
    <property type="entry name" value="HotDog_dom_sf"/>
</dbReference>
<dbReference type="Gene3D" id="3.10.129.10">
    <property type="entry name" value="Hotdog Thioesterase"/>
    <property type="match status" value="1"/>
</dbReference>
<evidence type="ECO:0000313" key="4">
    <source>
        <dbReference type="EMBL" id="WLQ60297.1"/>
    </source>
</evidence>
<evidence type="ECO:0000313" key="5">
    <source>
        <dbReference type="Proteomes" id="UP001235744"/>
    </source>
</evidence>
<dbReference type="SUPFAM" id="SSF54637">
    <property type="entry name" value="Thioesterase/thiol ester dehydrase-isomerase"/>
    <property type="match status" value="2"/>
</dbReference>
<keyword evidence="5" id="KW-1185">Reference proteome</keyword>
<protein>
    <submittedName>
        <fullName evidence="4">MaoC/PaaZ C-terminal domain-containing protein</fullName>
    </submittedName>
</protein>
<dbReference type="RefSeq" id="WP_306069403.1">
    <property type="nucleotide sequence ID" value="NZ_CP120988.1"/>
</dbReference>
<evidence type="ECO:0000259" key="3">
    <source>
        <dbReference type="Pfam" id="PF22622"/>
    </source>
</evidence>
<evidence type="ECO:0000259" key="2">
    <source>
        <dbReference type="Pfam" id="PF01575"/>
    </source>
</evidence>
<organism evidence="4 5">
    <name type="scientific">Streptomyces poriferorum</name>
    <dbReference type="NCBI Taxonomy" id="2798799"/>
    <lineage>
        <taxon>Bacteria</taxon>
        <taxon>Bacillati</taxon>
        <taxon>Actinomycetota</taxon>
        <taxon>Actinomycetes</taxon>
        <taxon>Kitasatosporales</taxon>
        <taxon>Streptomycetaceae</taxon>
        <taxon>Streptomyces</taxon>
    </lineage>
</organism>
<dbReference type="PANTHER" id="PTHR13078">
    <property type="entry name" value="PEROXISOMAL MULTIFUNCTIONAL ENZYME TYPE 2-RELATED"/>
    <property type="match status" value="1"/>
</dbReference>
<comment type="similarity">
    <text evidence="1">Belongs to the enoyl-CoA hydratase/isomerase family.</text>
</comment>
<gene>
    <name evidence="4" type="ORF">P8A19_34930</name>
</gene>
<sequence length="285" mass="30017">MTASPWEGRGLGTRTVSWTERDAILYALAVGAPADRLDLVYEERLRVLPTFALTLAQWAPDALGALGAFDVTTAVHGSQRLFVRSPLESAGQLTTTARVAAVHDKGAAAVFDVEVSCERFAATWSIFAPGCGGFGGERGPSAPRRPDRPAEHALTVSTHARQAALYRLLGDRHAMHIDPDAAKAAGMDRPFLHGLCTLAASLLPLAGTLGAHPAELTELEARFAAPAFPGDRLALAGWTDGPGDEGPGHRAVRFEAAADDGRAVLTGGRARFRTTTPDPTENPDA</sequence>
<dbReference type="Pfam" id="PF01575">
    <property type="entry name" value="MaoC_dehydratas"/>
    <property type="match status" value="1"/>
</dbReference>
<dbReference type="EMBL" id="CP120988">
    <property type="protein sequence ID" value="WLQ60297.1"/>
    <property type="molecule type" value="Genomic_DNA"/>
</dbReference>
<reference evidence="4 5" key="1">
    <citation type="submission" date="2023-03" db="EMBL/GenBank/DDBJ databases">
        <title>Isolation and description of six Streptomyces strains from soil environments, able to metabolize different microbial glucans.</title>
        <authorList>
            <person name="Widen T."/>
            <person name="Larsbrink J."/>
        </authorList>
    </citation>
    <scope>NUCLEOTIDE SEQUENCE [LARGE SCALE GENOMIC DNA]</scope>
    <source>
        <strain evidence="4 5">Alt2</strain>
    </source>
</reference>
<evidence type="ECO:0000256" key="1">
    <source>
        <dbReference type="ARBA" id="ARBA00005254"/>
    </source>
</evidence>
<name>A0ABY9J2B1_9ACTN</name>
<dbReference type="PANTHER" id="PTHR13078:SF56">
    <property type="entry name" value="PEROXISOMAL MULTIFUNCTIONAL ENZYME TYPE 2"/>
    <property type="match status" value="1"/>
</dbReference>
<dbReference type="Proteomes" id="UP001235744">
    <property type="component" value="Chromosome"/>
</dbReference>
<dbReference type="Pfam" id="PF22622">
    <property type="entry name" value="MFE-2_hydrat-2_N"/>
    <property type="match status" value="1"/>
</dbReference>
<feature type="domain" description="MaoC-like" evidence="2">
    <location>
        <begin position="145"/>
        <end position="241"/>
    </location>
</feature>
<dbReference type="InterPro" id="IPR002539">
    <property type="entry name" value="MaoC-like_dom"/>
</dbReference>
<dbReference type="InterPro" id="IPR054357">
    <property type="entry name" value="MFE-2_N"/>
</dbReference>